<proteinExistence type="predicted"/>
<dbReference type="EMBL" id="JACRTK010000002">
    <property type="protein sequence ID" value="MBC8590628.1"/>
    <property type="molecule type" value="Genomic_DNA"/>
</dbReference>
<comment type="caution">
    <text evidence="1">The sequence shown here is derived from an EMBL/GenBank/DDBJ whole genome shotgun (WGS) entry which is preliminary data.</text>
</comment>
<reference evidence="1 2" key="1">
    <citation type="submission" date="2020-08" db="EMBL/GenBank/DDBJ databases">
        <title>Genome public.</title>
        <authorList>
            <person name="Liu C."/>
            <person name="Sun Q."/>
        </authorList>
    </citation>
    <scope>NUCLEOTIDE SEQUENCE [LARGE SCALE GENOMIC DNA]</scope>
    <source>
        <strain evidence="1 2">NSJ-26</strain>
    </source>
</reference>
<protein>
    <submittedName>
        <fullName evidence="1">Uncharacterized protein</fullName>
    </submittedName>
</protein>
<name>A0A926EVH1_9FIRM</name>
<dbReference type="AlphaFoldDB" id="A0A926EVH1"/>
<accession>A0A926EVH1</accession>
<organism evidence="1 2">
    <name type="scientific">Wansuia hejianensis</name>
    <dbReference type="NCBI Taxonomy" id="2763667"/>
    <lineage>
        <taxon>Bacteria</taxon>
        <taxon>Bacillati</taxon>
        <taxon>Bacillota</taxon>
        <taxon>Clostridia</taxon>
        <taxon>Lachnospirales</taxon>
        <taxon>Lachnospiraceae</taxon>
        <taxon>Wansuia</taxon>
    </lineage>
</organism>
<sequence>MAEKWRETIWENEKLREVIEYFNGYGSPYDELIIELVEKEISKKVLKSKGQIIVNQYKCPNCKRQWSGSKWGYCHECGQKLYWEGDNYGR</sequence>
<evidence type="ECO:0000313" key="2">
    <source>
        <dbReference type="Proteomes" id="UP000601522"/>
    </source>
</evidence>
<keyword evidence="2" id="KW-1185">Reference proteome</keyword>
<dbReference type="RefSeq" id="WP_249323465.1">
    <property type="nucleotide sequence ID" value="NZ_JACRTK010000002.1"/>
</dbReference>
<dbReference type="Proteomes" id="UP000601522">
    <property type="component" value="Unassembled WGS sequence"/>
</dbReference>
<evidence type="ECO:0000313" key="1">
    <source>
        <dbReference type="EMBL" id="MBC8590628.1"/>
    </source>
</evidence>
<gene>
    <name evidence="1" type="ORF">H8689_05720</name>
</gene>